<dbReference type="EMBL" id="CP002174">
    <property type="protein sequence ID" value="AEA39006.1"/>
    <property type="molecule type" value="Genomic_DNA"/>
</dbReference>
<keyword evidence="4 8" id="KW-0067">ATP-binding</keyword>
<dbReference type="Proteomes" id="UP000243423">
    <property type="component" value="Nucleomorph 3"/>
</dbReference>
<geneLocation type="nucleomorph" evidence="10"/>
<organism evidence="10 11">
    <name type="scientific">Cryptomonas paramaecium</name>
    <dbReference type="NCBI Taxonomy" id="2898"/>
    <lineage>
        <taxon>Eukaryota</taxon>
        <taxon>Cryptophyceae</taxon>
        <taxon>Cryptomonadales</taxon>
        <taxon>Cryptomonadaceae</taxon>
        <taxon>Cryptomonas</taxon>
    </lineage>
</organism>
<evidence type="ECO:0000256" key="4">
    <source>
        <dbReference type="ARBA" id="ARBA00022840"/>
    </source>
</evidence>
<keyword evidence="5 10" id="KW-0030">Aminoacyl-tRNA synthetase</keyword>
<dbReference type="InterPro" id="IPR006195">
    <property type="entry name" value="aa-tRNA-synth_II"/>
</dbReference>
<evidence type="ECO:0000256" key="6">
    <source>
        <dbReference type="ARBA" id="ARBA00031113"/>
    </source>
</evidence>
<dbReference type="GO" id="GO:0006434">
    <property type="term" value="P:seryl-tRNA aminoacylation"/>
    <property type="evidence" value="ECO:0007669"/>
    <property type="project" value="InterPro"/>
</dbReference>
<feature type="binding site" evidence="7">
    <location>
        <position position="264"/>
    </location>
    <ligand>
        <name>L-serine</name>
        <dbReference type="ChEBI" id="CHEBI:33384"/>
    </ligand>
</feature>
<dbReference type="SUPFAM" id="SSF55681">
    <property type="entry name" value="Class II aaRS and biotin synthetases"/>
    <property type="match status" value="1"/>
</dbReference>
<gene>
    <name evidence="10" type="primary">sys1</name>
    <name evidence="10" type="ORF">CPARA_3gp348</name>
</gene>
<dbReference type="InterPro" id="IPR002317">
    <property type="entry name" value="Ser-tRNA-ligase_type_1"/>
</dbReference>
<feature type="site" description="Important for serine binding" evidence="7">
    <location>
        <position position="390"/>
    </location>
</feature>
<dbReference type="PROSITE" id="PS50862">
    <property type="entry name" value="AA_TRNA_LIGASE_II"/>
    <property type="match status" value="1"/>
</dbReference>
<dbReference type="PIRSF" id="PIRSF001529">
    <property type="entry name" value="Ser-tRNA-synth_IIa"/>
    <property type="match status" value="1"/>
</dbReference>
<feature type="binding site" evidence="7">
    <location>
        <position position="388"/>
    </location>
    <ligand>
        <name>L-serine</name>
        <dbReference type="ChEBI" id="CHEBI:33384"/>
    </ligand>
</feature>
<dbReference type="PRINTS" id="PR00981">
    <property type="entry name" value="TRNASYNTHSER"/>
</dbReference>
<evidence type="ECO:0000256" key="8">
    <source>
        <dbReference type="PIRSR" id="PIRSR001529-2"/>
    </source>
</evidence>
<protein>
    <recommendedName>
        <fullName evidence="1">serine--tRNA ligase</fullName>
        <ecNumber evidence="1">6.1.1.11</ecNumber>
    </recommendedName>
    <alternativeName>
        <fullName evidence="6">Seryl-tRNA synthetase</fullName>
    </alternativeName>
</protein>
<dbReference type="GO" id="GO:0005524">
    <property type="term" value="F:ATP binding"/>
    <property type="evidence" value="ECO:0007669"/>
    <property type="project" value="UniProtKB-KW"/>
</dbReference>
<dbReference type="Pfam" id="PF00587">
    <property type="entry name" value="tRNA-synt_2b"/>
    <property type="match status" value="1"/>
</dbReference>
<evidence type="ECO:0000256" key="3">
    <source>
        <dbReference type="ARBA" id="ARBA00022741"/>
    </source>
</evidence>
<dbReference type="EC" id="6.1.1.11" evidence="1"/>
<evidence type="ECO:0000313" key="10">
    <source>
        <dbReference type="EMBL" id="AEA39006.1"/>
    </source>
</evidence>
<dbReference type="NCBIfam" id="TIGR00414">
    <property type="entry name" value="serS"/>
    <property type="match status" value="1"/>
</dbReference>
<feature type="binding site" evidence="8">
    <location>
        <begin position="280"/>
        <end position="283"/>
    </location>
    <ligand>
        <name>ATP</name>
        <dbReference type="ChEBI" id="CHEBI:30616"/>
    </ligand>
</feature>
<dbReference type="GO" id="GO:0004828">
    <property type="term" value="F:serine-tRNA ligase activity"/>
    <property type="evidence" value="ECO:0007669"/>
    <property type="project" value="UniProtKB-EC"/>
</dbReference>
<feature type="binding site" evidence="8">
    <location>
        <begin position="264"/>
        <end position="266"/>
    </location>
    <ligand>
        <name>ATP</name>
        <dbReference type="ChEBI" id="CHEBI:30616"/>
    </ligand>
</feature>
<evidence type="ECO:0000256" key="7">
    <source>
        <dbReference type="PIRSR" id="PIRSR001529-1"/>
    </source>
</evidence>
<dbReference type="Gene3D" id="3.30.930.10">
    <property type="entry name" value="Bira Bifunctional Protein, Domain 2"/>
    <property type="match status" value="1"/>
</dbReference>
<dbReference type="InterPro" id="IPR002314">
    <property type="entry name" value="aa-tRNA-synt_IIb"/>
</dbReference>
<keyword evidence="10" id="KW-0542">Nucleomorph</keyword>
<dbReference type="RefSeq" id="XP_003239904.1">
    <property type="nucleotide sequence ID" value="XM_003239856.1"/>
</dbReference>
<dbReference type="GeneID" id="10447414"/>
<feature type="binding site" evidence="7">
    <location>
        <position position="233"/>
    </location>
    <ligand>
        <name>L-serine</name>
        <dbReference type="ChEBI" id="CHEBI:33384"/>
    </ligand>
</feature>
<evidence type="ECO:0000313" key="11">
    <source>
        <dbReference type="Proteomes" id="UP000243423"/>
    </source>
</evidence>
<dbReference type="InterPro" id="IPR045864">
    <property type="entry name" value="aa-tRNA-synth_II/BPL/LPL"/>
</dbReference>
<reference evidence="10 11" key="1">
    <citation type="journal article" date="2011" name="Genome Biol. Evol.">
        <title>Complete nucleomorph genome sequence of the nonphotosynthetic alga Cryptomonas paramecium reveals a core nucleomorph gene set.</title>
        <authorList>
            <person name="Tanifuji G."/>
            <person name="Onodera N.T."/>
            <person name="Wheeler T.J."/>
            <person name="Dlutek M."/>
            <person name="Donaher N."/>
            <person name="Archibald J.M."/>
        </authorList>
    </citation>
    <scope>NUCLEOTIDE SEQUENCE [LARGE SCALE GENOMIC DNA]</scope>
    <source>
        <strain evidence="10 11">CCAP977/2A</strain>
    </source>
</reference>
<evidence type="ECO:0000256" key="5">
    <source>
        <dbReference type="ARBA" id="ARBA00023146"/>
    </source>
</evidence>
<evidence type="ECO:0000259" key="9">
    <source>
        <dbReference type="PROSITE" id="PS50862"/>
    </source>
</evidence>
<evidence type="ECO:0000256" key="2">
    <source>
        <dbReference type="ARBA" id="ARBA00022598"/>
    </source>
</evidence>
<feature type="binding site" evidence="7">
    <location>
        <position position="287"/>
    </location>
    <ligand>
        <name>L-serine</name>
        <dbReference type="ChEBI" id="CHEBI:33384"/>
    </ligand>
</feature>
<keyword evidence="3" id="KW-0547">Nucleotide-binding</keyword>
<feature type="binding site" evidence="8">
    <location>
        <begin position="353"/>
        <end position="356"/>
    </location>
    <ligand>
        <name>ATP</name>
        <dbReference type="ChEBI" id="CHEBI:30616"/>
    </ligand>
</feature>
<dbReference type="AlphaFoldDB" id="F2HI82"/>
<feature type="domain" description="Aminoacyl-transfer RNA synthetases class-II family profile" evidence="9">
    <location>
        <begin position="172"/>
        <end position="414"/>
    </location>
</feature>
<name>F2HI82_9CRYP</name>
<sequence>MIDSRIFFLKQQTNFSDIIRGSQCRRCVEKSKVEQIIILSHYYNKNKIKWERIKYVINVFSKKIIFNMIKERVVFVNYSKEKINLLEKKMFTYQNINKFLITSIGNLVHNSSMFSMKVSNSKLIFLKQISIEKKQKLIFLNHVDLLSQVEGVEYQKGIVISGNRGYFLKKLGLLLNAALIQYSLDFLQKRNFVPIQTPYFMKKNIMMKCAQLEDFKEQLYCIKEETEKFLIATSEQPISALHVNQKILKKNLPIKYAGFSSCFRKESGSHGKDTAGIFRVHQFEKIEQFIICEREEISSWVFFQEILKNARDFYFLLNIPFKVINISSTTFNNTASKKADVLGWFPASNTFRELVSCSNCTDFQARNLNIISDTNFHTKNNKFVYMLNSTLCATTRVICCILENYQFDKFIHIPRVLKKYMGNSNAHFINCQDNLLVNKLKL</sequence>
<dbReference type="PANTHER" id="PTHR11778">
    <property type="entry name" value="SERYL-TRNA SYNTHETASE"/>
    <property type="match status" value="1"/>
</dbReference>
<keyword evidence="2 10" id="KW-0436">Ligase</keyword>
<proteinExistence type="predicted"/>
<evidence type="ECO:0000256" key="1">
    <source>
        <dbReference type="ARBA" id="ARBA00012840"/>
    </source>
</evidence>
<accession>F2HI82</accession>